<dbReference type="EMBL" id="JADOGI010000117">
    <property type="protein sequence ID" value="MBF8190300.1"/>
    <property type="molecule type" value="Genomic_DNA"/>
</dbReference>
<gene>
    <name evidence="2" type="ORF">ITP53_32220</name>
</gene>
<dbReference type="Proteomes" id="UP000605361">
    <property type="component" value="Unassembled WGS sequence"/>
</dbReference>
<evidence type="ECO:0000256" key="1">
    <source>
        <dbReference type="SAM" id="SignalP"/>
    </source>
</evidence>
<evidence type="ECO:0000313" key="3">
    <source>
        <dbReference type="Proteomes" id="UP000605361"/>
    </source>
</evidence>
<dbReference type="SUPFAM" id="SSF63825">
    <property type="entry name" value="YWTD domain"/>
    <property type="match status" value="1"/>
</dbReference>
<dbReference type="InterPro" id="IPR015943">
    <property type="entry name" value="WD40/YVTN_repeat-like_dom_sf"/>
</dbReference>
<dbReference type="PANTHER" id="PTHR47197:SF3">
    <property type="entry name" value="DIHYDRO-HEME D1 DEHYDROGENASE"/>
    <property type="match status" value="1"/>
</dbReference>
<dbReference type="Gene3D" id="2.130.10.10">
    <property type="entry name" value="YVTN repeat-like/Quinoprotein amine dehydrogenase"/>
    <property type="match status" value="2"/>
</dbReference>
<protein>
    <submittedName>
        <fullName evidence="2">Superoxide dismutase</fullName>
    </submittedName>
</protein>
<dbReference type="RefSeq" id="WP_195899222.1">
    <property type="nucleotide sequence ID" value="NZ_JADOGI010000117.1"/>
</dbReference>
<dbReference type="InterPro" id="IPR051200">
    <property type="entry name" value="Host-pathogen_enzymatic-act"/>
</dbReference>
<comment type="caution">
    <text evidence="2">The sequence shown here is derived from an EMBL/GenBank/DDBJ whole genome shotgun (WGS) entry which is preliminary data.</text>
</comment>
<organism evidence="2 3">
    <name type="scientific">Nonomuraea cypriaca</name>
    <dbReference type="NCBI Taxonomy" id="1187855"/>
    <lineage>
        <taxon>Bacteria</taxon>
        <taxon>Bacillati</taxon>
        <taxon>Actinomycetota</taxon>
        <taxon>Actinomycetes</taxon>
        <taxon>Streptosporangiales</taxon>
        <taxon>Streptosporangiaceae</taxon>
        <taxon>Nonomuraea</taxon>
    </lineage>
</organism>
<dbReference type="PANTHER" id="PTHR47197">
    <property type="entry name" value="PROTEIN NIRF"/>
    <property type="match status" value="1"/>
</dbReference>
<dbReference type="AlphaFoldDB" id="A0A931AHN1"/>
<feature type="signal peptide" evidence="1">
    <location>
        <begin position="1"/>
        <end position="27"/>
    </location>
</feature>
<sequence>MRSAILKTALGALIVLMLGGVPAQAAAAGKFPGTFPLPDGFQPEGIAIGPGPYAYFGSRATGDIYRADLRTGKGSVFSEGPGTPSLGLKTDGRGRLFVAGGTGGDARVVDLRTGAVIKSYTLATGTSFVNDVILTDGAAYFTDSANPVLYKLDLGRRGALPAEAVRIPLSGDIEYTTGNNANGIAPSPDRRSLLVVQSNTGKLFEVDPSSGVATEVDLGGELLTNGDGLLLSGRTLYAVLNRLNTVAVIGLARDGSSGKIVKRLTDSRFDVPTTVAAYGHRLYLPNARFTTTPTPDTTYDVVSVKR</sequence>
<keyword evidence="3" id="KW-1185">Reference proteome</keyword>
<proteinExistence type="predicted"/>
<reference evidence="2" key="1">
    <citation type="submission" date="2020-11" db="EMBL/GenBank/DDBJ databases">
        <title>Whole-genome analyses of Nonomuraea sp. K274.</title>
        <authorList>
            <person name="Veyisoglu A."/>
        </authorList>
    </citation>
    <scope>NUCLEOTIDE SEQUENCE</scope>
    <source>
        <strain evidence="2">K274</strain>
    </source>
</reference>
<evidence type="ECO:0000313" key="2">
    <source>
        <dbReference type="EMBL" id="MBF8190300.1"/>
    </source>
</evidence>
<keyword evidence="1" id="KW-0732">Signal</keyword>
<feature type="chain" id="PRO_5038690694" evidence="1">
    <location>
        <begin position="28"/>
        <end position="306"/>
    </location>
</feature>
<name>A0A931AHN1_9ACTN</name>
<accession>A0A931AHN1</accession>